<dbReference type="GO" id="GO:0003824">
    <property type="term" value="F:catalytic activity"/>
    <property type="evidence" value="ECO:0007669"/>
    <property type="project" value="InterPro"/>
</dbReference>
<keyword evidence="3" id="KW-0408">Iron</keyword>
<dbReference type="GO" id="GO:0046872">
    <property type="term" value="F:metal ion binding"/>
    <property type="evidence" value="ECO:0007669"/>
    <property type="project" value="UniProtKB-KW"/>
</dbReference>
<dbReference type="GO" id="GO:0051536">
    <property type="term" value="F:iron-sulfur cluster binding"/>
    <property type="evidence" value="ECO:0007669"/>
    <property type="project" value="UniProtKB-KW"/>
</dbReference>
<dbReference type="InterPro" id="IPR013785">
    <property type="entry name" value="Aldolase_TIM"/>
</dbReference>
<dbReference type="InterPro" id="IPR007197">
    <property type="entry name" value="rSAM"/>
</dbReference>
<gene>
    <name evidence="5" type="primary">ribN</name>
</gene>
<dbReference type="EMBL" id="AJ744850">
    <property type="protein sequence ID" value="CAG34032.1"/>
    <property type="molecule type" value="Genomic_DNA"/>
</dbReference>
<keyword evidence="2" id="KW-0479">Metal-binding</keyword>
<organism evidence="5">
    <name type="scientific">Streptomyces ribosidificus</name>
    <dbReference type="NCBI Taxonomy" id="80859"/>
    <lineage>
        <taxon>Bacteria</taxon>
        <taxon>Bacillati</taxon>
        <taxon>Actinomycetota</taxon>
        <taxon>Actinomycetes</taxon>
        <taxon>Kitasatosporales</taxon>
        <taxon>Streptomycetaceae</taxon>
        <taxon>Streptomyces</taxon>
    </lineage>
</organism>
<dbReference type="CDD" id="cd01335">
    <property type="entry name" value="Radical_SAM"/>
    <property type="match status" value="1"/>
</dbReference>
<evidence type="ECO:0000256" key="3">
    <source>
        <dbReference type="ARBA" id="ARBA00023004"/>
    </source>
</evidence>
<sequence length="299" mass="33580">MASDIVWPPPVHQVHAYRNIVVDGSCNIRCSCCEVRKTKVDQIATIRSLDRIFAEYEPDTALFRVESDGEITRYPKIVDHLQKRATEGYRIEVLSNGTKLPRALEGHSGLLWVFSVDGRTEAVNSKRGVRREQVDRILDAAVELKAEPQTVYWGHPVEKANAYIDHLKARNYQRLLHFVQLLAFKWAAADGKPVPREPAPGGLPGPAGVLPPLEPRLRDRRAGCGLRPDHQWLQLPGVRGRDPDGQVRLLLGAQAPGARLGPIREFDNWLCGTFIANQELNNSRERMRVPQGRVPLPIV</sequence>
<accession>Q2MFC1</accession>
<dbReference type="Gene3D" id="3.20.20.70">
    <property type="entry name" value="Aldolase class I"/>
    <property type="match status" value="1"/>
</dbReference>
<keyword evidence="4" id="KW-0411">Iron-sulfur</keyword>
<evidence type="ECO:0000256" key="2">
    <source>
        <dbReference type="ARBA" id="ARBA00022723"/>
    </source>
</evidence>
<name>Q2MFC1_STRRI</name>
<proteinExistence type="predicted"/>
<keyword evidence="1" id="KW-0949">S-adenosyl-L-methionine</keyword>
<evidence type="ECO:0000256" key="4">
    <source>
        <dbReference type="ARBA" id="ARBA00023014"/>
    </source>
</evidence>
<evidence type="ECO:0000313" key="5">
    <source>
        <dbReference type="EMBL" id="CAG34032.1"/>
    </source>
</evidence>
<dbReference type="SFLD" id="SFLDS00029">
    <property type="entry name" value="Radical_SAM"/>
    <property type="match status" value="1"/>
</dbReference>
<dbReference type="AlphaFoldDB" id="Q2MFC1"/>
<dbReference type="InterPro" id="IPR058240">
    <property type="entry name" value="rSAM_sf"/>
</dbReference>
<protein>
    <submittedName>
        <fullName evidence="5">Putative Fe-S oxidoreductase</fullName>
    </submittedName>
</protein>
<dbReference type="SUPFAM" id="SSF102114">
    <property type="entry name" value="Radical SAM enzymes"/>
    <property type="match status" value="1"/>
</dbReference>
<reference evidence="5" key="1">
    <citation type="submission" date="2004-06" db="EMBL/GenBank/DDBJ databases">
        <title>Analysis and comparison of biosynthetic gene clusters for the 2-deoxy-inosamine containing aminoglycoside antibiotics ribostamycin, neomycin, lividomycin, paromomycin and butirosin.</title>
        <authorList>
            <person name="Aboshanab K."/>
            <person name="Schmidt-Beissner H."/>
            <person name="Wehmeier U."/>
            <person name="Piepersberg W."/>
            <person name="Welzel K."/>
            <person name="Vente A."/>
        </authorList>
    </citation>
    <scope>NUCLEOTIDE SEQUENCE</scope>
    <source>
        <strain evidence="5">NRRL B-11466</strain>
    </source>
</reference>
<evidence type="ECO:0000256" key="1">
    <source>
        <dbReference type="ARBA" id="ARBA00022691"/>
    </source>
</evidence>